<evidence type="ECO:0000256" key="1">
    <source>
        <dbReference type="SAM" id="MobiDB-lite"/>
    </source>
</evidence>
<feature type="compositionally biased region" description="Low complexity" evidence="1">
    <location>
        <begin position="229"/>
        <end position="240"/>
    </location>
</feature>
<proteinExistence type="predicted"/>
<evidence type="ECO:0000313" key="4">
    <source>
        <dbReference type="WBParaSite" id="L893_g31788.t1"/>
    </source>
</evidence>
<dbReference type="Proteomes" id="UP000095287">
    <property type="component" value="Unplaced"/>
</dbReference>
<reference evidence="4" key="1">
    <citation type="submission" date="2016-11" db="UniProtKB">
        <authorList>
            <consortium name="WormBaseParasite"/>
        </authorList>
    </citation>
    <scope>IDENTIFICATION</scope>
</reference>
<organism evidence="3 4">
    <name type="scientific">Steinernema glaseri</name>
    <dbReference type="NCBI Taxonomy" id="37863"/>
    <lineage>
        <taxon>Eukaryota</taxon>
        <taxon>Metazoa</taxon>
        <taxon>Ecdysozoa</taxon>
        <taxon>Nematoda</taxon>
        <taxon>Chromadorea</taxon>
        <taxon>Rhabditida</taxon>
        <taxon>Tylenchina</taxon>
        <taxon>Panagrolaimomorpha</taxon>
        <taxon>Strongyloidoidea</taxon>
        <taxon>Steinernematidae</taxon>
        <taxon>Steinernema</taxon>
    </lineage>
</organism>
<dbReference type="AlphaFoldDB" id="A0A1I8A106"/>
<evidence type="ECO:0000313" key="3">
    <source>
        <dbReference type="Proteomes" id="UP000095287"/>
    </source>
</evidence>
<keyword evidence="2" id="KW-1133">Transmembrane helix</keyword>
<keyword evidence="3" id="KW-1185">Reference proteome</keyword>
<feature type="transmembrane region" description="Helical" evidence="2">
    <location>
        <begin position="70"/>
        <end position="93"/>
    </location>
</feature>
<keyword evidence="2" id="KW-0812">Transmembrane</keyword>
<sequence>MTTIVYEVNVRKGQAIAVMGTCDCLMKARLRYLLSEPVRAVLNASRFRWARSVQFLMCCCCNVHRHKIHLFSYGAVSCVLITTGLVFTVFAIFQKDSQIGKVWLAGPTTMVVGLVLCGKVIIDWKPAMMHGRSDSFDTCILQPGILQPSGATLLDHPKMTMSSPMVAADLPPPFLSHAMHSSRSRAGKDGALDCIIYPPYDLISESNMSSTETEGESVRQGALLPKPPSVSSKRTSRSSTAPMDEDTLECNCGRVRNYGSTCHAAQIETQKPLIFQGETFVVNERSYLI</sequence>
<dbReference type="WBParaSite" id="L893_g31788.t1">
    <property type="protein sequence ID" value="L893_g31788.t1"/>
    <property type="gene ID" value="L893_g31788"/>
</dbReference>
<feature type="region of interest" description="Disordered" evidence="1">
    <location>
        <begin position="206"/>
        <end position="246"/>
    </location>
</feature>
<evidence type="ECO:0000256" key="2">
    <source>
        <dbReference type="SAM" id="Phobius"/>
    </source>
</evidence>
<keyword evidence="2" id="KW-0472">Membrane</keyword>
<feature type="transmembrane region" description="Helical" evidence="2">
    <location>
        <begin position="99"/>
        <end position="122"/>
    </location>
</feature>
<accession>A0A1I8A106</accession>
<name>A0A1I8A106_9BILA</name>
<protein>
    <submittedName>
        <fullName evidence="4">Transmembrane protein</fullName>
    </submittedName>
</protein>